<protein>
    <submittedName>
        <fullName evidence="2">Uncharacterized protein</fullName>
    </submittedName>
</protein>
<evidence type="ECO:0000313" key="2">
    <source>
        <dbReference type="EMBL" id="KAF3692298.1"/>
    </source>
</evidence>
<name>A0A6G1PQP1_CHAAH</name>
<reference evidence="2 3" key="1">
    <citation type="submission" date="2019-02" db="EMBL/GenBank/DDBJ databases">
        <title>Opniocepnalus argus genome.</title>
        <authorList>
            <person name="Zhou C."/>
            <person name="Xiao S."/>
        </authorList>
    </citation>
    <scope>NUCLEOTIDE SEQUENCE [LARGE SCALE GENOMIC DNA]</scope>
    <source>
        <strain evidence="2">OARG1902GOOAL</strain>
        <tissue evidence="2">Muscle</tissue>
    </source>
</reference>
<reference evidence="3" key="2">
    <citation type="submission" date="2019-02" db="EMBL/GenBank/DDBJ databases">
        <title>Opniocepnalus argus Var Kimnra genome.</title>
        <authorList>
            <person name="Zhou C."/>
            <person name="Xiao S."/>
        </authorList>
    </citation>
    <scope>NUCLEOTIDE SEQUENCE [LARGE SCALE GENOMIC DNA]</scope>
</reference>
<evidence type="ECO:0000313" key="3">
    <source>
        <dbReference type="Proteomes" id="UP000503349"/>
    </source>
</evidence>
<evidence type="ECO:0000256" key="1">
    <source>
        <dbReference type="SAM" id="SignalP"/>
    </source>
</evidence>
<keyword evidence="1" id="KW-0732">Signal</keyword>
<dbReference type="AlphaFoldDB" id="A0A6G1PQP1"/>
<keyword evidence="3" id="KW-1185">Reference proteome</keyword>
<accession>A0A6G1PQP1</accession>
<organism evidence="2 3">
    <name type="scientific">Channa argus</name>
    <name type="common">Northern snakehead</name>
    <name type="synonym">Ophicephalus argus</name>
    <dbReference type="NCBI Taxonomy" id="215402"/>
    <lineage>
        <taxon>Eukaryota</taxon>
        <taxon>Metazoa</taxon>
        <taxon>Chordata</taxon>
        <taxon>Craniata</taxon>
        <taxon>Vertebrata</taxon>
        <taxon>Euteleostomi</taxon>
        <taxon>Actinopterygii</taxon>
        <taxon>Neopterygii</taxon>
        <taxon>Teleostei</taxon>
        <taxon>Neoteleostei</taxon>
        <taxon>Acanthomorphata</taxon>
        <taxon>Anabantaria</taxon>
        <taxon>Anabantiformes</taxon>
        <taxon>Channoidei</taxon>
        <taxon>Channidae</taxon>
        <taxon>Channa</taxon>
    </lineage>
</organism>
<feature type="chain" id="PRO_5026291907" evidence="1">
    <location>
        <begin position="18"/>
        <end position="85"/>
    </location>
</feature>
<dbReference type="EMBL" id="CM015718">
    <property type="protein sequence ID" value="KAF3692298.1"/>
    <property type="molecule type" value="Genomic_DNA"/>
</dbReference>
<feature type="signal peptide" evidence="1">
    <location>
        <begin position="1"/>
        <end position="17"/>
    </location>
</feature>
<gene>
    <name evidence="2" type="ORF">EXN66_Car007974</name>
</gene>
<proteinExistence type="predicted"/>
<sequence length="85" mass="8764">MAAALRALALLPPLVLALLSLATVRTLGGCPSACRCSFATLLCLEPDGIGSIPTLAAQESENMTEIELKVILLPVALQPLVKLPG</sequence>
<dbReference type="Proteomes" id="UP000503349">
    <property type="component" value="Chromosome 7"/>
</dbReference>